<keyword evidence="1" id="KW-0812">Transmembrane</keyword>
<proteinExistence type="predicted"/>
<evidence type="ECO:0000313" key="3">
    <source>
        <dbReference type="Proteomes" id="UP000193006"/>
    </source>
</evidence>
<dbReference type="STRING" id="199441.BkAM31D_23350"/>
<feature type="transmembrane region" description="Helical" evidence="1">
    <location>
        <begin position="180"/>
        <end position="199"/>
    </location>
</feature>
<feature type="transmembrane region" description="Helical" evidence="1">
    <location>
        <begin position="423"/>
        <end position="445"/>
    </location>
</feature>
<accession>A0A1X9MGI8</accession>
<keyword evidence="1" id="KW-0472">Membrane</keyword>
<feature type="transmembrane region" description="Helical" evidence="1">
    <location>
        <begin position="106"/>
        <end position="125"/>
    </location>
</feature>
<feature type="transmembrane region" description="Helical" evidence="1">
    <location>
        <begin position="219"/>
        <end position="237"/>
    </location>
</feature>
<gene>
    <name evidence="2" type="ORF">BkAM31D_23350</name>
</gene>
<dbReference type="EMBL" id="CP020814">
    <property type="protein sequence ID" value="ARK32567.1"/>
    <property type="molecule type" value="Genomic_DNA"/>
</dbReference>
<evidence type="ECO:0000313" key="2">
    <source>
        <dbReference type="EMBL" id="ARK32567.1"/>
    </source>
</evidence>
<name>A0A1X9MGI8_9BACI</name>
<sequence>MYCKQCGTKNDPNALYCKHDGVALHSAKEELTLEKESNKYCQNCSSQTLQGALYCIACGQSLEKIIQASSGETRFKNEKSSRRRQATDNETVRPFQTETLVGSLKASAITIAAFMVVSLVISMMINQAVRSSMEDDLLGPLISSLKVVSMTDIFMLGHLANVDYVASAMFLEFYVKTNGSLYLFLLLPALILIPTGYLLHRNNRERSIRNRLMKNVSFAVVYAALVAVISMFSGISVDLSSFSSFGEEMIIAAEYRFINVFVNALILSVLFTSLGSLIGLSADVKQKNRQYGVSIRWALLNQVAGVVLFIVAGLAVFHVHEEFKNDETFVKNVVGSQVGGYMWNVAQFETLRFETTVYDEQVKASYSLLGGAKASEDEESFQEVIKELTGSFFWLIALVPLLLHFQAGNQLRKATEGQIIPELGVYAASFGLVNAAIVALANFSINTNFGDLFNVSLGFSVIGSFFFGAVAAFVIAYLAVLLTNRNGDTEDTV</sequence>
<feature type="transmembrane region" description="Helical" evidence="1">
    <location>
        <begin position="299"/>
        <end position="319"/>
    </location>
</feature>
<keyword evidence="3" id="KW-1185">Reference proteome</keyword>
<evidence type="ECO:0000256" key="1">
    <source>
        <dbReference type="SAM" id="Phobius"/>
    </source>
</evidence>
<feature type="transmembrane region" description="Helical" evidence="1">
    <location>
        <begin position="457"/>
        <end position="480"/>
    </location>
</feature>
<dbReference type="KEGG" id="bkw:BkAM31D_23350"/>
<dbReference type="Proteomes" id="UP000193006">
    <property type="component" value="Chromosome"/>
</dbReference>
<reference evidence="2 3" key="1">
    <citation type="submission" date="2017-04" db="EMBL/GenBank/DDBJ databases">
        <title>Bacillus krulwichiae AM31D Genome sequencing and assembly.</title>
        <authorList>
            <person name="Krulwich T.A."/>
            <person name="Anastor L."/>
            <person name="Ehrlich R."/>
            <person name="Ehrlich G.D."/>
            <person name="Janto B."/>
        </authorList>
    </citation>
    <scope>NUCLEOTIDE SEQUENCE [LARGE SCALE GENOMIC DNA]</scope>
    <source>
        <strain evidence="2 3">AM31D</strain>
    </source>
</reference>
<organism evidence="2 3">
    <name type="scientific">Halalkalibacter krulwichiae</name>
    <dbReference type="NCBI Taxonomy" id="199441"/>
    <lineage>
        <taxon>Bacteria</taxon>
        <taxon>Bacillati</taxon>
        <taxon>Bacillota</taxon>
        <taxon>Bacilli</taxon>
        <taxon>Bacillales</taxon>
        <taxon>Bacillaceae</taxon>
        <taxon>Halalkalibacter</taxon>
    </lineage>
</organism>
<keyword evidence="1" id="KW-1133">Transmembrane helix</keyword>
<feature type="transmembrane region" description="Helical" evidence="1">
    <location>
        <begin position="392"/>
        <end position="411"/>
    </location>
</feature>
<protein>
    <submittedName>
        <fullName evidence="2">Double zinc ribbon</fullName>
    </submittedName>
</protein>
<dbReference type="AlphaFoldDB" id="A0A1X9MGI8"/>
<feature type="transmembrane region" description="Helical" evidence="1">
    <location>
        <begin position="257"/>
        <end position="278"/>
    </location>
</feature>